<feature type="region of interest" description="Disordered" evidence="1">
    <location>
        <begin position="44"/>
        <end position="63"/>
    </location>
</feature>
<organism evidence="2 3">
    <name type="scientific">Lepeophtheirus salmonis</name>
    <name type="common">Salmon louse</name>
    <name type="synonym">Caligus salmonis</name>
    <dbReference type="NCBI Taxonomy" id="72036"/>
    <lineage>
        <taxon>Eukaryota</taxon>
        <taxon>Metazoa</taxon>
        <taxon>Ecdysozoa</taxon>
        <taxon>Arthropoda</taxon>
        <taxon>Crustacea</taxon>
        <taxon>Multicrustacea</taxon>
        <taxon>Hexanauplia</taxon>
        <taxon>Copepoda</taxon>
        <taxon>Siphonostomatoida</taxon>
        <taxon>Caligidae</taxon>
        <taxon>Lepeophtheirus</taxon>
    </lineage>
</organism>
<evidence type="ECO:0000313" key="3">
    <source>
        <dbReference type="Proteomes" id="UP000675881"/>
    </source>
</evidence>
<feature type="region of interest" description="Disordered" evidence="1">
    <location>
        <begin position="82"/>
        <end position="126"/>
    </location>
</feature>
<evidence type="ECO:0000256" key="1">
    <source>
        <dbReference type="SAM" id="MobiDB-lite"/>
    </source>
</evidence>
<feature type="compositionally biased region" description="Polar residues" evidence="1">
    <location>
        <begin position="107"/>
        <end position="126"/>
    </location>
</feature>
<dbReference type="OrthoDB" id="5830876at2759"/>
<reference evidence="2" key="1">
    <citation type="submission" date="2021-02" db="EMBL/GenBank/DDBJ databases">
        <authorList>
            <person name="Bekaert M."/>
        </authorList>
    </citation>
    <scope>NUCLEOTIDE SEQUENCE</scope>
    <source>
        <strain evidence="2">IoA-00</strain>
    </source>
</reference>
<name>A0A7R8CH52_LEPSM</name>
<feature type="region of interest" description="Disordered" evidence="1">
    <location>
        <begin position="13"/>
        <end position="33"/>
    </location>
</feature>
<dbReference type="EMBL" id="HG994592">
    <property type="protein sequence ID" value="CAF2821856.1"/>
    <property type="molecule type" value="Genomic_DNA"/>
</dbReference>
<protein>
    <submittedName>
        <fullName evidence="2">(salmon louse) hypothetical protein</fullName>
    </submittedName>
</protein>
<evidence type="ECO:0000313" key="2">
    <source>
        <dbReference type="EMBL" id="CAF2821856.1"/>
    </source>
</evidence>
<keyword evidence="3" id="KW-1185">Reference proteome</keyword>
<accession>A0A7R8CH52</accession>
<dbReference type="AlphaFoldDB" id="A0A7R8CH52"/>
<dbReference type="Proteomes" id="UP000675881">
    <property type="component" value="Chromosome 13"/>
</dbReference>
<proteinExistence type="predicted"/>
<gene>
    <name evidence="2" type="ORF">LSAA_4487</name>
</gene>
<feature type="compositionally biased region" description="Low complexity" evidence="1">
    <location>
        <begin position="44"/>
        <end position="60"/>
    </location>
</feature>
<sequence length="126" mass="12865">MLGGAVGLSNICSLNSSTSNPTGNNIPPSTSSSKARGFSLFNSISSSNSTSSSSSTSSTSDRFASDLEAAWRDSLLSIAAAATSSTSPSNGKIDTTNLEDHHDGVINLSSSSSATKQQQHSFNSQQ</sequence>